<dbReference type="InterPro" id="IPR002789">
    <property type="entry name" value="HerA_central"/>
</dbReference>
<dbReference type="RefSeq" id="WP_012386990.1">
    <property type="nucleotide sequence ID" value="NC_010598.1"/>
</dbReference>
<reference evidence="4" key="1">
    <citation type="journal article" date="2006" name="Microbiology">
        <title>Two novel conjugative plasmids from a single strain of Sulfolobus.</title>
        <authorList>
            <person name="Erauso G."/>
            <person name="Stedman K.M."/>
            <person name="van de Werken H.J."/>
            <person name="Zillig W."/>
            <person name="van der Oost J."/>
        </authorList>
    </citation>
    <scope>NUCLEOTIDE SEQUENCE</scope>
    <source>
        <strain evidence="4">SOG2/4</strain>
        <plasmid evidence="4">pSOG2</plasmid>
    </source>
</reference>
<name>Q0ZNQ2_SACIS</name>
<dbReference type="PANTHER" id="PTHR30121:SF11">
    <property type="entry name" value="AAA+ ATPASE DOMAIN-CONTAINING PROTEIN"/>
    <property type="match status" value="1"/>
</dbReference>
<dbReference type="PANTHER" id="PTHR30121">
    <property type="entry name" value="UNCHARACTERIZED PROTEIN YJGR-RELATED"/>
    <property type="match status" value="1"/>
</dbReference>
<protein>
    <submittedName>
        <fullName evidence="4">Putative TraG protein</fullName>
    </submittedName>
</protein>
<dbReference type="SUPFAM" id="SSF52540">
    <property type="entry name" value="P-loop containing nucleoside triphosphate hydrolases"/>
    <property type="match status" value="1"/>
</dbReference>
<dbReference type="CDD" id="cd01127">
    <property type="entry name" value="TrwB_TraG_TraD_VirD4"/>
    <property type="match status" value="1"/>
</dbReference>
<evidence type="ECO:0000256" key="1">
    <source>
        <dbReference type="SAM" id="MobiDB-lite"/>
    </source>
</evidence>
<feature type="region of interest" description="Disordered" evidence="1">
    <location>
        <begin position="955"/>
        <end position="978"/>
    </location>
</feature>
<feature type="domain" description="TraD/TraG TraM recognition site" evidence="3">
    <location>
        <begin position="531"/>
        <end position="595"/>
    </location>
</feature>
<dbReference type="Pfam" id="PF01935">
    <property type="entry name" value="DUF87"/>
    <property type="match status" value="1"/>
</dbReference>
<dbReference type="InterPro" id="IPR036390">
    <property type="entry name" value="WH_DNA-bd_sf"/>
</dbReference>
<dbReference type="EMBL" id="DQ335584">
    <property type="protein sequence ID" value="ABE99664.1"/>
    <property type="molecule type" value="Genomic_DNA"/>
</dbReference>
<dbReference type="Gene3D" id="3.40.50.300">
    <property type="entry name" value="P-loop containing nucleotide triphosphate hydrolases"/>
    <property type="match status" value="2"/>
</dbReference>
<dbReference type="InterPro" id="IPR051162">
    <property type="entry name" value="T4SS_component"/>
</dbReference>
<dbReference type="InterPro" id="IPR032689">
    <property type="entry name" value="TraG-D_C"/>
</dbReference>
<feature type="compositionally biased region" description="Basic and acidic residues" evidence="1">
    <location>
        <begin position="959"/>
        <end position="972"/>
    </location>
</feature>
<dbReference type="InterPro" id="IPR027417">
    <property type="entry name" value="P-loop_NTPase"/>
</dbReference>
<dbReference type="SUPFAM" id="SSF46785">
    <property type="entry name" value="Winged helix' DNA-binding domain"/>
    <property type="match status" value="1"/>
</dbReference>
<keyword evidence="4" id="KW-0614">Plasmid</keyword>
<proteinExistence type="predicted"/>
<geneLocation type="plasmid" evidence="4">
    <name>pSOG2</name>
</geneLocation>
<dbReference type="Pfam" id="PF12696">
    <property type="entry name" value="TraG-D_C"/>
    <property type="match status" value="1"/>
</dbReference>
<evidence type="ECO:0000259" key="3">
    <source>
        <dbReference type="Pfam" id="PF12696"/>
    </source>
</evidence>
<evidence type="ECO:0000259" key="2">
    <source>
        <dbReference type="Pfam" id="PF01935"/>
    </source>
</evidence>
<organism evidence="4">
    <name type="scientific">Saccharolobus islandicus</name>
    <name type="common">Sulfolobus islandicus</name>
    <dbReference type="NCBI Taxonomy" id="43080"/>
    <lineage>
        <taxon>Archaea</taxon>
        <taxon>Thermoproteota</taxon>
        <taxon>Thermoprotei</taxon>
        <taxon>Sulfolobales</taxon>
        <taxon>Sulfolobaceae</taxon>
        <taxon>Saccharolobus</taxon>
    </lineage>
</organism>
<dbReference type="AlphaFoldDB" id="Q0ZNQ2"/>
<evidence type="ECO:0000313" key="4">
    <source>
        <dbReference type="EMBL" id="ABE99664.1"/>
    </source>
</evidence>
<feature type="domain" description="Helicase HerA central" evidence="2">
    <location>
        <begin position="273"/>
        <end position="369"/>
    </location>
</feature>
<accession>Q0ZNQ2</accession>
<sequence length="1094" mass="125414">MTWYEIYPRVDIDYSKFDPYNTFGRVFSVLYYQGEKYLHFCVNTLTSKQSLAQYFGVGECKLPSFQYYVEFLLKKERDFPYLLEVHDLHSFLKEFEKNDGLLVWVVLDNRLRGLHAKHINRFSAIKKSRQKYNIPTEDIDAEIQIIRNKIKENMFYLKVAVLGKDRGRVVYLANEFKQYVNFPLKLDGNALLGNYLFDFQFIELRRKKLIEKLITEPPKLPRFPSLYQTLWLNMPQSTLNQIVIIPNPSILKVRFTRSAQLPTTTVERNDILIGHLEDGTPFKLDLEDFYRHIYIVGATGSGKSTTITKLVVELKKLTNKKKAQVVIDPNHDLARDLSIYADYYFDATIPNFSVNPLQLPRVYDDRKDNISLGVSISLAILEKLLGLVETAVNVKYIFQVLLSKLYEKTDNPTLADIYELVLALRNEELDLDVNDEIFEKEVEALQQMPAQSFISLLSRLKPFVENRVLNLVTSGSTINWDEILRDNALILFDVNKGKLGEIPSYLVQASVITSLFYWVLQRSLKSSDRMPILTYIDEFQNVAHLPYIKEILAEARKYGMHLIMANQNLAQLEEAGVLEHVLSNTNVKFIMAQSSPRGQELAVKLDKAFSEQLQEVVPNLSVGEAVVFMRARPGEKTAPTKILVEKVDQLGNEETAKQLATKTAEKFAPKEAGKKNSKEMLNPILKYCEVPKPLEQVILFNIWKSQNHTAFQADLLKELGVDRERVREVIAKLQADGYITTEKIGNKLKLQYNRGLFRLKGIVDNEEGKKIAMKVMKEFMEKGYVIVRGKQEGDIRPDLVAFPYDRSTFRPTYNDAIAVEIESPNEVSVHPEQVRRNMQKYIQIHSLFKEIRLYTSQEAYEKLKKIYDDFMADNSIPQEYKQKVKIFAVKLKKQKLEQQIQEETKRETGEFIAQKPEPKITDAITESNVITTMSNETNLSNKKITTMINSTENTAANETKPETGEFTEKPESKPATAQTNIETKQLTAQGAPITATTNNKQQNEAQIANTVQGIDSGKLGSLQLKDIKIDILAKENGGYVVEINGIKYYIKEEDFSILQTVSKDQDLIKNVSLGKLHLRVDIGVMDYTIPLVPL</sequence>